<dbReference type="GO" id="GO:0016020">
    <property type="term" value="C:membrane"/>
    <property type="evidence" value="ECO:0007669"/>
    <property type="project" value="TreeGrafter"/>
</dbReference>
<evidence type="ECO:0000313" key="2">
    <source>
        <dbReference type="EMBL" id="KAF6221876.1"/>
    </source>
</evidence>
<evidence type="ECO:0000256" key="1">
    <source>
        <dbReference type="SAM" id="Phobius"/>
    </source>
</evidence>
<dbReference type="InterPro" id="IPR010721">
    <property type="entry name" value="UstE-like"/>
</dbReference>
<evidence type="ECO:0000313" key="3">
    <source>
        <dbReference type="Proteomes" id="UP000593566"/>
    </source>
</evidence>
<keyword evidence="1" id="KW-0472">Membrane</keyword>
<feature type="transmembrane region" description="Helical" evidence="1">
    <location>
        <begin position="149"/>
        <end position="170"/>
    </location>
</feature>
<dbReference type="PANTHER" id="PTHR32251:SF15">
    <property type="entry name" value="3-OXO-5-ALPHA-STEROID 4-DEHYDROGENASE (DUF1295)"/>
    <property type="match status" value="1"/>
</dbReference>
<dbReference type="RefSeq" id="XP_037151311.1">
    <property type="nucleotide sequence ID" value="XM_037292772.1"/>
</dbReference>
<dbReference type="Proteomes" id="UP000593566">
    <property type="component" value="Unassembled WGS sequence"/>
</dbReference>
<feature type="transmembrane region" description="Helical" evidence="1">
    <location>
        <begin position="107"/>
        <end position="129"/>
    </location>
</feature>
<comment type="caution">
    <text evidence="2">The sequence shown here is derived from an EMBL/GenBank/DDBJ whole genome shotgun (WGS) entry which is preliminary data.</text>
</comment>
<dbReference type="PANTHER" id="PTHR32251">
    <property type="entry name" value="3-OXO-5-ALPHA-STEROID 4-DEHYDROGENASE"/>
    <property type="match status" value="1"/>
</dbReference>
<reference evidence="2 3" key="1">
    <citation type="journal article" date="2020" name="Genomics">
        <title>Complete, high-quality genomes from long-read metagenomic sequencing of two wolf lichen thalli reveals enigmatic genome architecture.</title>
        <authorList>
            <person name="McKenzie S.K."/>
            <person name="Walston R.F."/>
            <person name="Allen J.L."/>
        </authorList>
    </citation>
    <scope>NUCLEOTIDE SEQUENCE [LARGE SCALE GENOMIC DNA]</scope>
    <source>
        <strain evidence="2">WasteWater1</strain>
    </source>
</reference>
<dbReference type="Gene3D" id="1.20.120.1630">
    <property type="match status" value="1"/>
</dbReference>
<dbReference type="AlphaFoldDB" id="A0A8H6CET2"/>
<accession>A0A8H6CET2</accession>
<name>A0A8H6CET2_9LECA</name>
<gene>
    <name evidence="2" type="ORF">HO133_001844</name>
</gene>
<organism evidence="2 3">
    <name type="scientific">Letharia lupina</name>
    <dbReference type="NCBI Taxonomy" id="560253"/>
    <lineage>
        <taxon>Eukaryota</taxon>
        <taxon>Fungi</taxon>
        <taxon>Dikarya</taxon>
        <taxon>Ascomycota</taxon>
        <taxon>Pezizomycotina</taxon>
        <taxon>Lecanoromycetes</taxon>
        <taxon>OSLEUM clade</taxon>
        <taxon>Lecanoromycetidae</taxon>
        <taxon>Lecanorales</taxon>
        <taxon>Lecanorineae</taxon>
        <taxon>Parmeliaceae</taxon>
        <taxon>Letharia</taxon>
    </lineage>
</organism>
<feature type="transmembrane region" description="Helical" evidence="1">
    <location>
        <begin position="66"/>
        <end position="86"/>
    </location>
</feature>
<keyword evidence="1" id="KW-0812">Transmembrane</keyword>
<proteinExistence type="predicted"/>
<keyword evidence="1" id="KW-1133">Transmembrane helix</keyword>
<protein>
    <recommendedName>
        <fullName evidence="4">Steroid 5-alpha reductase C-terminal domain-containing protein</fullName>
    </recommendedName>
</protein>
<dbReference type="EMBL" id="JACCJB010000013">
    <property type="protein sequence ID" value="KAF6221876.1"/>
    <property type="molecule type" value="Genomic_DNA"/>
</dbReference>
<keyword evidence="3" id="KW-1185">Reference proteome</keyword>
<sequence length="268" mass="29195">MPREPKDWDNQSREKKPSPLGTSIFVGLRAADTVLQYSILQRGWGSQLIQSLGGSVVPFATPRDPALAYFGLGPYPAILSALALGASTKHVAWVLGVSEQEMLPAGALMIGVFNSVVNTLNTMFSLWTITSAAPQMATQSASITDVITSSPTLMLGLGLYTVGIVTEFASELDRKRFKDKPENKGKPYGGGLWSWATNINYGGYTLWRAGYAVSAGGLPWGAFVGALFAYDFASRAIPSLDKYCTEKYGDQWTDIKKRVPYRLLPFIY</sequence>
<evidence type="ECO:0008006" key="4">
    <source>
        <dbReference type="Google" id="ProtNLM"/>
    </source>
</evidence>
<dbReference type="GeneID" id="59330258"/>
<dbReference type="Pfam" id="PF06966">
    <property type="entry name" value="DUF1295"/>
    <property type="match status" value="1"/>
</dbReference>